<evidence type="ECO:0000313" key="5">
    <source>
        <dbReference type="EMBL" id="NGY05338.1"/>
    </source>
</evidence>
<dbReference type="InterPro" id="IPR020904">
    <property type="entry name" value="Sc_DH/Rdtase_CS"/>
</dbReference>
<dbReference type="Pfam" id="PF00106">
    <property type="entry name" value="adh_short"/>
    <property type="match status" value="1"/>
</dbReference>
<dbReference type="InterPro" id="IPR057326">
    <property type="entry name" value="KR_dom"/>
</dbReference>
<comment type="caution">
    <text evidence="5">The sequence shown here is derived from an EMBL/GenBank/DDBJ whole genome shotgun (WGS) entry which is preliminary data.</text>
</comment>
<dbReference type="CDD" id="cd05233">
    <property type="entry name" value="SDR_c"/>
    <property type="match status" value="1"/>
</dbReference>
<dbReference type="Proteomes" id="UP000472676">
    <property type="component" value="Unassembled WGS sequence"/>
</dbReference>
<dbReference type="InterPro" id="IPR002347">
    <property type="entry name" value="SDR_fam"/>
</dbReference>
<feature type="domain" description="Ketoreductase" evidence="4">
    <location>
        <begin position="7"/>
        <end position="193"/>
    </location>
</feature>
<dbReference type="Gene3D" id="3.40.50.720">
    <property type="entry name" value="NAD(P)-binding Rossmann-like Domain"/>
    <property type="match status" value="1"/>
</dbReference>
<dbReference type="InterPro" id="IPR036291">
    <property type="entry name" value="NAD(P)-bd_dom_sf"/>
</dbReference>
<name>A0A6M2BS75_9GAMM</name>
<accession>A0A6M2BS75</accession>
<keyword evidence="2" id="KW-0560">Oxidoreductase</keyword>
<proteinExistence type="inferred from homology"/>
<evidence type="ECO:0000313" key="6">
    <source>
        <dbReference type="Proteomes" id="UP000472676"/>
    </source>
</evidence>
<gene>
    <name evidence="5" type="ORF">G7Y85_11195</name>
</gene>
<evidence type="ECO:0000256" key="1">
    <source>
        <dbReference type="ARBA" id="ARBA00006484"/>
    </source>
</evidence>
<dbReference type="PRINTS" id="PR00080">
    <property type="entry name" value="SDRFAMILY"/>
</dbReference>
<dbReference type="GO" id="GO:0016491">
    <property type="term" value="F:oxidoreductase activity"/>
    <property type="evidence" value="ECO:0007669"/>
    <property type="project" value="UniProtKB-KW"/>
</dbReference>
<evidence type="ECO:0000256" key="3">
    <source>
        <dbReference type="RuleBase" id="RU000363"/>
    </source>
</evidence>
<organism evidence="5 6">
    <name type="scientific">Solimonas terrae</name>
    <dbReference type="NCBI Taxonomy" id="1396819"/>
    <lineage>
        <taxon>Bacteria</taxon>
        <taxon>Pseudomonadati</taxon>
        <taxon>Pseudomonadota</taxon>
        <taxon>Gammaproteobacteria</taxon>
        <taxon>Nevskiales</taxon>
        <taxon>Nevskiaceae</taxon>
        <taxon>Solimonas</taxon>
    </lineage>
</organism>
<dbReference type="GO" id="GO:0016020">
    <property type="term" value="C:membrane"/>
    <property type="evidence" value="ECO:0007669"/>
    <property type="project" value="TreeGrafter"/>
</dbReference>
<evidence type="ECO:0000259" key="4">
    <source>
        <dbReference type="SMART" id="SM00822"/>
    </source>
</evidence>
<dbReference type="RefSeq" id="WP_166256624.1">
    <property type="nucleotide sequence ID" value="NZ_JAAMOW010000005.1"/>
</dbReference>
<dbReference type="AlphaFoldDB" id="A0A6M2BS75"/>
<keyword evidence="6" id="KW-1185">Reference proteome</keyword>
<reference evidence="5 6" key="1">
    <citation type="journal article" date="2014" name="Int. J. Syst. Evol. Microbiol.">
        <title>Solimonas terrae sp. nov., isolated from soil.</title>
        <authorList>
            <person name="Kim S.J."/>
            <person name="Moon J.Y."/>
            <person name="Weon H.Y."/>
            <person name="Ahn J.H."/>
            <person name="Chen W.M."/>
            <person name="Kwon S.W."/>
        </authorList>
    </citation>
    <scope>NUCLEOTIDE SEQUENCE [LARGE SCALE GENOMIC DNA]</scope>
    <source>
        <strain evidence="5 6">KIS83-12</strain>
    </source>
</reference>
<dbReference type="SMART" id="SM00822">
    <property type="entry name" value="PKS_KR"/>
    <property type="match status" value="1"/>
</dbReference>
<evidence type="ECO:0000256" key="2">
    <source>
        <dbReference type="ARBA" id="ARBA00023002"/>
    </source>
</evidence>
<dbReference type="PROSITE" id="PS00061">
    <property type="entry name" value="ADH_SHORT"/>
    <property type="match status" value="1"/>
</dbReference>
<dbReference type="PANTHER" id="PTHR44196">
    <property type="entry name" value="DEHYDROGENASE/REDUCTASE SDR FAMILY MEMBER 7B"/>
    <property type="match status" value="1"/>
</dbReference>
<comment type="similarity">
    <text evidence="1 3">Belongs to the short-chain dehydrogenases/reductases (SDR) family.</text>
</comment>
<dbReference type="EMBL" id="JAAMOW010000005">
    <property type="protein sequence ID" value="NGY05338.1"/>
    <property type="molecule type" value="Genomic_DNA"/>
</dbReference>
<dbReference type="SUPFAM" id="SSF51735">
    <property type="entry name" value="NAD(P)-binding Rossmann-fold domains"/>
    <property type="match status" value="1"/>
</dbReference>
<protein>
    <submittedName>
        <fullName evidence="5">SDR family NAD(P)-dependent oxidoreductase</fullName>
    </submittedName>
</protein>
<dbReference type="PANTHER" id="PTHR44196:SF1">
    <property type="entry name" value="DEHYDROGENASE_REDUCTASE SDR FAMILY MEMBER 7B"/>
    <property type="match status" value="1"/>
</dbReference>
<sequence length="280" mass="29926">MEIRKGDTALVTGASKGMGRHIVRTLAGRGLRFVIAARSMTELDETANELRDLGCDVAIVQADMGSRDSVTELAERALAAYGGIDILVNNAGVESALRFDQRSLDDIDSMIAINLTGPLLLSRLLLPRMLERGRGHFVNISSAAGVVPTAYEEVYSGSKAGLMSFTRALRLSAQDMKWPVSASVILPGFMTGTGMYENARNAFGGSAPAFAGTMDAKALGDAVLRVIEADLPDLYLMPGPARLNAATSIVAPRFFEWLMAKLDIAAFFRGVAKKRAADPQ</sequence>
<dbReference type="PRINTS" id="PR00081">
    <property type="entry name" value="GDHRDH"/>
</dbReference>